<feature type="transmembrane region" description="Helical" evidence="8">
    <location>
        <begin position="72"/>
        <end position="95"/>
    </location>
</feature>
<feature type="transmembrane region" description="Helical" evidence="8">
    <location>
        <begin position="244"/>
        <end position="267"/>
    </location>
</feature>
<evidence type="ECO:0000256" key="7">
    <source>
        <dbReference type="ARBA" id="ARBA00023136"/>
    </source>
</evidence>
<dbReference type="PANTHER" id="PTHR42929">
    <property type="entry name" value="INNER MEMBRANE ABC TRANSPORTER PERMEASE PROTEIN YDCU-RELATED-RELATED"/>
    <property type="match status" value="1"/>
</dbReference>
<feature type="domain" description="ABC transmembrane type-1" evidence="9">
    <location>
        <begin position="68"/>
        <end position="267"/>
    </location>
</feature>
<dbReference type="PANTHER" id="PTHR42929:SF1">
    <property type="entry name" value="INNER MEMBRANE ABC TRANSPORTER PERMEASE PROTEIN YDCU-RELATED"/>
    <property type="match status" value="1"/>
</dbReference>
<dbReference type="GO" id="GO:0055085">
    <property type="term" value="P:transmembrane transport"/>
    <property type="evidence" value="ECO:0007669"/>
    <property type="project" value="InterPro"/>
</dbReference>
<name>A0A6B9FD21_9EURY</name>
<feature type="transmembrane region" description="Helical" evidence="8">
    <location>
        <begin position="102"/>
        <end position="122"/>
    </location>
</feature>
<comment type="similarity">
    <text evidence="2">Belongs to the binding-protein-dependent transport system permease family. CysTW subfamily.</text>
</comment>
<reference evidence="10 11" key="1">
    <citation type="submission" date="2018-12" db="EMBL/GenBank/DDBJ databases">
        <title>Complete genome sequence of Haloplanus rallus MBLA0036.</title>
        <authorList>
            <person name="Nam Y.-d."/>
            <person name="Kang J."/>
            <person name="Chung W.-H."/>
            <person name="Park Y.S."/>
        </authorList>
    </citation>
    <scope>NUCLEOTIDE SEQUENCE [LARGE SCALE GENOMIC DNA]</scope>
    <source>
        <strain evidence="10 11">MBLA0036</strain>
    </source>
</reference>
<evidence type="ECO:0000313" key="10">
    <source>
        <dbReference type="EMBL" id="QGX94210.1"/>
    </source>
</evidence>
<dbReference type="Gene3D" id="1.10.3720.10">
    <property type="entry name" value="MetI-like"/>
    <property type="match status" value="1"/>
</dbReference>
<evidence type="ECO:0000256" key="5">
    <source>
        <dbReference type="ARBA" id="ARBA00022692"/>
    </source>
</evidence>
<dbReference type="InterPro" id="IPR035906">
    <property type="entry name" value="MetI-like_sf"/>
</dbReference>
<dbReference type="InterPro" id="IPR000515">
    <property type="entry name" value="MetI-like"/>
</dbReference>
<dbReference type="PROSITE" id="PS50928">
    <property type="entry name" value="ABC_TM1"/>
    <property type="match status" value="1"/>
</dbReference>
<protein>
    <submittedName>
        <fullName evidence="10">ABC transporter permease</fullName>
    </submittedName>
</protein>
<dbReference type="CDD" id="cd06261">
    <property type="entry name" value="TM_PBP2"/>
    <property type="match status" value="1"/>
</dbReference>
<keyword evidence="6 8" id="KW-1133">Transmembrane helix</keyword>
<gene>
    <name evidence="10" type="ORF">EI982_05125</name>
</gene>
<evidence type="ECO:0000256" key="2">
    <source>
        <dbReference type="ARBA" id="ARBA00007069"/>
    </source>
</evidence>
<dbReference type="Pfam" id="PF00528">
    <property type="entry name" value="BPD_transp_1"/>
    <property type="match status" value="1"/>
</dbReference>
<dbReference type="GeneID" id="43368891"/>
<feature type="transmembrane region" description="Helical" evidence="8">
    <location>
        <begin position="142"/>
        <end position="166"/>
    </location>
</feature>
<sequence>MIVEGIPLPKFVERNVSSRSLAAFGLGFLTVFYIVPIVFLYWNSLNFGDGGLFSNYARAFSDIYLVTLARSFYYGVLTTVVTLTLGYILAYYIAFRSAREKLLLGLVVLPLWIAYVIRYLGIQLLLFPSSPVVQLIGTDLGILFSTRGVILGLTTVFLPFAILPIYHALKSIDEDLVDASRVLGATQLRTVRSVILPLSLSGVVAGGIIVFILATGSFLAPAMLGGPKDTMIANVIEQSYSQTFDLGLASSLAVIYTTILLVLLMVFNSYVNLGEVLGEL</sequence>
<dbReference type="KEGG" id="hra:EI982_05125"/>
<evidence type="ECO:0000313" key="11">
    <source>
        <dbReference type="Proteomes" id="UP000428325"/>
    </source>
</evidence>
<dbReference type="OrthoDB" id="307474at2157"/>
<evidence type="ECO:0000256" key="3">
    <source>
        <dbReference type="ARBA" id="ARBA00022448"/>
    </source>
</evidence>
<dbReference type="GO" id="GO:0005886">
    <property type="term" value="C:plasma membrane"/>
    <property type="evidence" value="ECO:0007669"/>
    <property type="project" value="UniProtKB-SubCell"/>
</dbReference>
<keyword evidence="4" id="KW-1003">Cell membrane</keyword>
<dbReference type="EMBL" id="CP034345">
    <property type="protein sequence ID" value="QGX94210.1"/>
    <property type="molecule type" value="Genomic_DNA"/>
</dbReference>
<keyword evidence="5 8" id="KW-0812">Transmembrane</keyword>
<dbReference type="RefSeq" id="WP_157688447.1">
    <property type="nucleotide sequence ID" value="NZ_CP034345.1"/>
</dbReference>
<evidence type="ECO:0000256" key="1">
    <source>
        <dbReference type="ARBA" id="ARBA00004651"/>
    </source>
</evidence>
<evidence type="ECO:0000259" key="9">
    <source>
        <dbReference type="PROSITE" id="PS50928"/>
    </source>
</evidence>
<dbReference type="AlphaFoldDB" id="A0A6B9FD21"/>
<feature type="transmembrane region" description="Helical" evidence="8">
    <location>
        <begin position="198"/>
        <end position="224"/>
    </location>
</feature>
<evidence type="ECO:0000256" key="8">
    <source>
        <dbReference type="RuleBase" id="RU363032"/>
    </source>
</evidence>
<evidence type="ECO:0000256" key="4">
    <source>
        <dbReference type="ARBA" id="ARBA00022475"/>
    </source>
</evidence>
<accession>A0A6B9FD21</accession>
<dbReference type="SUPFAM" id="SSF161098">
    <property type="entry name" value="MetI-like"/>
    <property type="match status" value="1"/>
</dbReference>
<keyword evidence="11" id="KW-1185">Reference proteome</keyword>
<keyword evidence="3 8" id="KW-0813">Transport</keyword>
<evidence type="ECO:0000256" key="6">
    <source>
        <dbReference type="ARBA" id="ARBA00022989"/>
    </source>
</evidence>
<dbReference type="Proteomes" id="UP000428325">
    <property type="component" value="Chromosome"/>
</dbReference>
<keyword evidence="7 8" id="KW-0472">Membrane</keyword>
<comment type="subcellular location">
    <subcellularLocation>
        <location evidence="1 8">Cell membrane</location>
        <topology evidence="1 8">Multi-pass membrane protein</topology>
    </subcellularLocation>
</comment>
<feature type="transmembrane region" description="Helical" evidence="8">
    <location>
        <begin position="21"/>
        <end position="42"/>
    </location>
</feature>
<proteinExistence type="inferred from homology"/>
<organism evidence="10 11">
    <name type="scientific">Haloplanus rallus</name>
    <dbReference type="NCBI Taxonomy" id="1816183"/>
    <lineage>
        <taxon>Archaea</taxon>
        <taxon>Methanobacteriati</taxon>
        <taxon>Methanobacteriota</taxon>
        <taxon>Stenosarchaea group</taxon>
        <taxon>Halobacteria</taxon>
        <taxon>Halobacteriales</taxon>
        <taxon>Haloferacaceae</taxon>
        <taxon>Haloplanus</taxon>
    </lineage>
</organism>